<reference evidence="3" key="1">
    <citation type="submission" date="2020-11" db="EMBL/GenBank/DDBJ databases">
        <title>Nocardia NEAU-351.nov., a novel actinomycete isolated from the cow dung.</title>
        <authorList>
            <person name="Zhang X."/>
        </authorList>
    </citation>
    <scope>NUCLEOTIDE SEQUENCE</scope>
    <source>
        <strain evidence="3">NEAU-351</strain>
    </source>
</reference>
<protein>
    <submittedName>
        <fullName evidence="3">Amidohydrolase family protein</fullName>
    </submittedName>
</protein>
<organism evidence="3 4">
    <name type="scientific">Nocardia bovistercoris</name>
    <dbReference type="NCBI Taxonomy" id="2785916"/>
    <lineage>
        <taxon>Bacteria</taxon>
        <taxon>Bacillati</taxon>
        <taxon>Actinomycetota</taxon>
        <taxon>Actinomycetes</taxon>
        <taxon>Mycobacteriales</taxon>
        <taxon>Nocardiaceae</taxon>
        <taxon>Nocardia</taxon>
    </lineage>
</organism>
<dbReference type="GO" id="GO:0019748">
    <property type="term" value="P:secondary metabolic process"/>
    <property type="evidence" value="ECO:0007669"/>
    <property type="project" value="TreeGrafter"/>
</dbReference>
<evidence type="ECO:0000259" key="2">
    <source>
        <dbReference type="Pfam" id="PF04909"/>
    </source>
</evidence>
<dbReference type="Pfam" id="PF04909">
    <property type="entry name" value="Amidohydro_2"/>
    <property type="match status" value="1"/>
</dbReference>
<keyword evidence="1" id="KW-0456">Lyase</keyword>
<dbReference type="SUPFAM" id="SSF51556">
    <property type="entry name" value="Metallo-dependent hydrolases"/>
    <property type="match status" value="1"/>
</dbReference>
<evidence type="ECO:0000256" key="1">
    <source>
        <dbReference type="ARBA" id="ARBA00023239"/>
    </source>
</evidence>
<accession>A0A931IBP9</accession>
<keyword evidence="4" id="KW-1185">Reference proteome</keyword>
<name>A0A931IBP9_9NOCA</name>
<dbReference type="GO" id="GO:0016831">
    <property type="term" value="F:carboxy-lyase activity"/>
    <property type="evidence" value="ECO:0007669"/>
    <property type="project" value="InterPro"/>
</dbReference>
<dbReference type="RefSeq" id="WP_196150728.1">
    <property type="nucleotide sequence ID" value="NZ_JADMLG010000007.1"/>
</dbReference>
<dbReference type="Proteomes" id="UP000655751">
    <property type="component" value="Unassembled WGS sequence"/>
</dbReference>
<dbReference type="AlphaFoldDB" id="A0A931IBP9"/>
<dbReference type="PANTHER" id="PTHR21240">
    <property type="entry name" value="2-AMINO-3-CARBOXYLMUCONATE-6-SEMIALDEHYDE DECARBOXYLASE"/>
    <property type="match status" value="1"/>
</dbReference>
<proteinExistence type="predicted"/>
<dbReference type="InterPro" id="IPR032465">
    <property type="entry name" value="ACMSD"/>
</dbReference>
<dbReference type="InterPro" id="IPR032466">
    <property type="entry name" value="Metal_Hydrolase"/>
</dbReference>
<evidence type="ECO:0000313" key="4">
    <source>
        <dbReference type="Proteomes" id="UP000655751"/>
    </source>
</evidence>
<dbReference type="GO" id="GO:0016787">
    <property type="term" value="F:hydrolase activity"/>
    <property type="evidence" value="ECO:0007669"/>
    <property type="project" value="InterPro"/>
</dbReference>
<gene>
    <name evidence="3" type="ORF">IT779_19330</name>
</gene>
<dbReference type="Gene3D" id="3.20.20.140">
    <property type="entry name" value="Metal-dependent hydrolases"/>
    <property type="match status" value="1"/>
</dbReference>
<comment type="caution">
    <text evidence="3">The sequence shown here is derived from an EMBL/GenBank/DDBJ whole genome shotgun (WGS) entry which is preliminary data.</text>
</comment>
<evidence type="ECO:0000313" key="3">
    <source>
        <dbReference type="EMBL" id="MBH0778434.1"/>
    </source>
</evidence>
<dbReference type="EMBL" id="JADMLG010000007">
    <property type="protein sequence ID" value="MBH0778434.1"/>
    <property type="molecule type" value="Genomic_DNA"/>
</dbReference>
<dbReference type="InterPro" id="IPR006680">
    <property type="entry name" value="Amidohydro-rel"/>
</dbReference>
<dbReference type="GO" id="GO:0005737">
    <property type="term" value="C:cytoplasm"/>
    <property type="evidence" value="ECO:0007669"/>
    <property type="project" value="TreeGrafter"/>
</dbReference>
<sequence length="400" mass="44622">MTAISSEPITYTQPFDCDNHYYEKLDAFTRHLDPRFAERGIEVVKRGKHTVLLAGGQLFEFVPNPTFDPIIVPGCQDLLFRGEVPDGVDPRSLMKVEPLHPAYQDRDARSAVVAEQGLSGVVLFPTLGCGVEEALRHDIPALTASLSAFNTWLDEDWGYSYRGRIFAAPMLSFAEPDAAVREIDRLIERGVRVVSVRPAPVPIGAGRSRSFGHEAYDQVWAKLAEANIPVGFHLGDSGYSRFAAAWGAPDRFRPFKDHNVLAGIVVADRAIHDTVASLVVDGVFHRHPALRVASIENGSDWVHTLIKRLRKQANQTPKAFHEDPAETIRRHVWIAPYYEEDIRKLADVIGVDRVLFGSDWPHGEGLATPVDFTAELDRFDSTDIDRIMRTNALDFLGIDH</sequence>
<feature type="domain" description="Amidohydrolase-related" evidence="2">
    <location>
        <begin position="147"/>
        <end position="398"/>
    </location>
</feature>
<dbReference type="PANTHER" id="PTHR21240:SF28">
    <property type="entry name" value="ISO-OROTATE DECARBOXYLASE (EUROFUNG)"/>
    <property type="match status" value="1"/>
</dbReference>